<dbReference type="GO" id="GO:0003677">
    <property type="term" value="F:DNA binding"/>
    <property type="evidence" value="ECO:0007669"/>
    <property type="project" value="InterPro"/>
</dbReference>
<dbReference type="GO" id="GO:0005524">
    <property type="term" value="F:ATP binding"/>
    <property type="evidence" value="ECO:0007669"/>
    <property type="project" value="UniProtKB-KW"/>
</dbReference>
<sequence>MLNKNYRSTRCIVEAASCLIQNNSKRSQLKNVLTDNSSGSKKVMKECHNEDAQFAFAVDKILEMPSDHSTDNCYSGNVAILYRRQVSGKAFQMAFRDRKIPFNIHGVAFYRKKGGV</sequence>
<gene>
    <name evidence="6" type="ORF">HKW66_Vig0189980</name>
</gene>
<dbReference type="PANTHER" id="PTHR11070">
    <property type="entry name" value="UVRD / RECB / PCRA DNA HELICASE FAMILY MEMBER"/>
    <property type="match status" value="1"/>
</dbReference>
<proteinExistence type="predicted"/>
<feature type="domain" description="UvrD-like helicase C-terminal" evidence="5">
    <location>
        <begin position="1"/>
        <end position="113"/>
    </location>
</feature>
<dbReference type="GO" id="GO:0000725">
    <property type="term" value="P:recombinational repair"/>
    <property type="evidence" value="ECO:0007669"/>
    <property type="project" value="TreeGrafter"/>
</dbReference>
<dbReference type="GO" id="GO:0005634">
    <property type="term" value="C:nucleus"/>
    <property type="evidence" value="ECO:0007669"/>
    <property type="project" value="TreeGrafter"/>
</dbReference>
<dbReference type="InterPro" id="IPR027417">
    <property type="entry name" value="P-loop_NTPase"/>
</dbReference>
<accession>A0A8T0KVY7</accession>
<name>A0A8T0KVY7_PHAAN</name>
<evidence type="ECO:0000256" key="4">
    <source>
        <dbReference type="ARBA" id="ARBA00022840"/>
    </source>
</evidence>
<evidence type="ECO:0000313" key="7">
    <source>
        <dbReference type="Proteomes" id="UP000743370"/>
    </source>
</evidence>
<evidence type="ECO:0000313" key="6">
    <source>
        <dbReference type="EMBL" id="KAG2401965.1"/>
    </source>
</evidence>
<evidence type="ECO:0000256" key="3">
    <source>
        <dbReference type="ARBA" id="ARBA00022806"/>
    </source>
</evidence>
<evidence type="ECO:0000259" key="5">
    <source>
        <dbReference type="Pfam" id="PF13361"/>
    </source>
</evidence>
<dbReference type="EMBL" id="JABFOF010000003">
    <property type="protein sequence ID" value="KAG2401965.1"/>
    <property type="molecule type" value="Genomic_DNA"/>
</dbReference>
<protein>
    <submittedName>
        <fullName evidence="6">ATP-dependent DNA helicase SRS2-like protein</fullName>
    </submittedName>
</protein>
<reference evidence="6 7" key="1">
    <citation type="submission" date="2020-05" db="EMBL/GenBank/DDBJ databases">
        <title>Vigna angularis (adzuki bean) Var. LongXiaoDou No. 4 denovo assembly.</title>
        <authorList>
            <person name="Xiang H."/>
        </authorList>
    </citation>
    <scope>NUCLEOTIDE SEQUENCE [LARGE SCALE GENOMIC DNA]</scope>
    <source>
        <tissue evidence="6">Leaf</tissue>
    </source>
</reference>
<dbReference type="AlphaFoldDB" id="A0A8T0KVY7"/>
<dbReference type="InterPro" id="IPR000212">
    <property type="entry name" value="DNA_helicase_UvrD/REP"/>
</dbReference>
<keyword evidence="2" id="KW-0378">Hydrolase</keyword>
<dbReference type="GO" id="GO:0016787">
    <property type="term" value="F:hydrolase activity"/>
    <property type="evidence" value="ECO:0007669"/>
    <property type="project" value="UniProtKB-KW"/>
</dbReference>
<keyword evidence="4" id="KW-0067">ATP-binding</keyword>
<evidence type="ECO:0000256" key="1">
    <source>
        <dbReference type="ARBA" id="ARBA00022741"/>
    </source>
</evidence>
<comment type="caution">
    <text evidence="6">The sequence shown here is derived from an EMBL/GenBank/DDBJ whole genome shotgun (WGS) entry which is preliminary data.</text>
</comment>
<organism evidence="6 7">
    <name type="scientific">Phaseolus angularis</name>
    <name type="common">Azuki bean</name>
    <name type="synonym">Vigna angularis</name>
    <dbReference type="NCBI Taxonomy" id="3914"/>
    <lineage>
        <taxon>Eukaryota</taxon>
        <taxon>Viridiplantae</taxon>
        <taxon>Streptophyta</taxon>
        <taxon>Embryophyta</taxon>
        <taxon>Tracheophyta</taxon>
        <taxon>Spermatophyta</taxon>
        <taxon>Magnoliopsida</taxon>
        <taxon>eudicotyledons</taxon>
        <taxon>Gunneridae</taxon>
        <taxon>Pentapetalae</taxon>
        <taxon>rosids</taxon>
        <taxon>fabids</taxon>
        <taxon>Fabales</taxon>
        <taxon>Fabaceae</taxon>
        <taxon>Papilionoideae</taxon>
        <taxon>50 kb inversion clade</taxon>
        <taxon>NPAAA clade</taxon>
        <taxon>indigoferoid/millettioid clade</taxon>
        <taxon>Phaseoleae</taxon>
        <taxon>Vigna</taxon>
    </lineage>
</organism>
<dbReference type="Proteomes" id="UP000743370">
    <property type="component" value="Unassembled WGS sequence"/>
</dbReference>
<dbReference type="Pfam" id="PF13361">
    <property type="entry name" value="UvrD_C"/>
    <property type="match status" value="1"/>
</dbReference>
<keyword evidence="3 6" id="KW-0347">Helicase</keyword>
<dbReference type="SUPFAM" id="SSF52540">
    <property type="entry name" value="P-loop containing nucleoside triphosphate hydrolases"/>
    <property type="match status" value="1"/>
</dbReference>
<keyword evidence="1" id="KW-0547">Nucleotide-binding</keyword>
<evidence type="ECO:0000256" key="2">
    <source>
        <dbReference type="ARBA" id="ARBA00022801"/>
    </source>
</evidence>
<dbReference type="GO" id="GO:0043138">
    <property type="term" value="F:3'-5' DNA helicase activity"/>
    <property type="evidence" value="ECO:0007669"/>
    <property type="project" value="TreeGrafter"/>
</dbReference>
<dbReference type="Gene3D" id="3.40.50.300">
    <property type="entry name" value="P-loop containing nucleotide triphosphate hydrolases"/>
    <property type="match status" value="1"/>
</dbReference>
<dbReference type="InterPro" id="IPR014017">
    <property type="entry name" value="DNA_helicase_UvrD-like_C"/>
</dbReference>
<dbReference type="PANTHER" id="PTHR11070:SF61">
    <property type="entry name" value="DNA 3'-5' HELICASE"/>
    <property type="match status" value="1"/>
</dbReference>